<gene>
    <name evidence="2" type="ORF">BCR44DRAFT_1439156</name>
</gene>
<dbReference type="Gene3D" id="3.30.710.10">
    <property type="entry name" value="Potassium Channel Kv1.1, Chain A"/>
    <property type="match status" value="1"/>
</dbReference>
<evidence type="ECO:0000313" key="2">
    <source>
        <dbReference type="EMBL" id="ORZ32929.1"/>
    </source>
</evidence>
<dbReference type="PROSITE" id="PS50097">
    <property type="entry name" value="BTB"/>
    <property type="match status" value="1"/>
</dbReference>
<evidence type="ECO:0000313" key="3">
    <source>
        <dbReference type="Proteomes" id="UP000193411"/>
    </source>
</evidence>
<dbReference type="EMBL" id="MCFL01000040">
    <property type="protein sequence ID" value="ORZ32929.1"/>
    <property type="molecule type" value="Genomic_DNA"/>
</dbReference>
<name>A0A1Y2HEF0_9FUNG</name>
<dbReference type="AlphaFoldDB" id="A0A1Y2HEF0"/>
<dbReference type="SUPFAM" id="SSF54695">
    <property type="entry name" value="POZ domain"/>
    <property type="match status" value="1"/>
</dbReference>
<accession>A0A1Y2HEF0</accession>
<dbReference type="OrthoDB" id="5597984at2759"/>
<feature type="domain" description="BTB" evidence="1">
    <location>
        <begin position="105"/>
        <end position="170"/>
    </location>
</feature>
<dbReference type="Pfam" id="PF00651">
    <property type="entry name" value="BTB"/>
    <property type="match status" value="1"/>
</dbReference>
<dbReference type="InterPro" id="IPR011333">
    <property type="entry name" value="SKP1/BTB/POZ_sf"/>
</dbReference>
<proteinExistence type="predicted"/>
<keyword evidence="3" id="KW-1185">Reference proteome</keyword>
<sequence>MLAVRNVSISAKSGLRFAVTIGYDLGDGSPGYCPWQPAAVSVESINNQSVISFALPSLSYNSVRVKQVTVKVEQVDPPQASSIPAAIQQLRTNALLATMDNPTLCDCSLLPKDALAKPIHVSRAVLAHASTYFVTMFSGPWADAGKHDKPIELGWTVSAVLPSLIHIYSGWVVGQPLPPGKAVKELVAKHGLDVTAFTLHQLLELMDLAQMLELPLLVQAVNKEMTKLLAVQLVKVSSDVVDMCKKVKEIGNEAEE</sequence>
<evidence type="ECO:0000259" key="1">
    <source>
        <dbReference type="PROSITE" id="PS50097"/>
    </source>
</evidence>
<comment type="caution">
    <text evidence="2">The sequence shown here is derived from an EMBL/GenBank/DDBJ whole genome shotgun (WGS) entry which is preliminary data.</text>
</comment>
<dbReference type="Proteomes" id="UP000193411">
    <property type="component" value="Unassembled WGS sequence"/>
</dbReference>
<reference evidence="2 3" key="1">
    <citation type="submission" date="2016-07" db="EMBL/GenBank/DDBJ databases">
        <title>Pervasive Adenine N6-methylation of Active Genes in Fungi.</title>
        <authorList>
            <consortium name="DOE Joint Genome Institute"/>
            <person name="Mondo S.J."/>
            <person name="Dannebaum R.O."/>
            <person name="Kuo R.C."/>
            <person name="Labutti K."/>
            <person name="Haridas S."/>
            <person name="Kuo A."/>
            <person name="Salamov A."/>
            <person name="Ahrendt S.R."/>
            <person name="Lipzen A."/>
            <person name="Sullivan W."/>
            <person name="Andreopoulos W.B."/>
            <person name="Clum A."/>
            <person name="Lindquist E."/>
            <person name="Daum C."/>
            <person name="Ramamoorthy G.K."/>
            <person name="Gryganskyi A."/>
            <person name="Culley D."/>
            <person name="Magnuson J.K."/>
            <person name="James T.Y."/>
            <person name="O'Malley M.A."/>
            <person name="Stajich J.E."/>
            <person name="Spatafora J.W."/>
            <person name="Visel A."/>
            <person name="Grigoriev I.V."/>
        </authorList>
    </citation>
    <scope>NUCLEOTIDE SEQUENCE [LARGE SCALE GENOMIC DNA]</scope>
    <source>
        <strain evidence="2 3">PL171</strain>
    </source>
</reference>
<organism evidence="2 3">
    <name type="scientific">Catenaria anguillulae PL171</name>
    <dbReference type="NCBI Taxonomy" id="765915"/>
    <lineage>
        <taxon>Eukaryota</taxon>
        <taxon>Fungi</taxon>
        <taxon>Fungi incertae sedis</taxon>
        <taxon>Blastocladiomycota</taxon>
        <taxon>Blastocladiomycetes</taxon>
        <taxon>Blastocladiales</taxon>
        <taxon>Catenariaceae</taxon>
        <taxon>Catenaria</taxon>
    </lineage>
</organism>
<dbReference type="InterPro" id="IPR000210">
    <property type="entry name" value="BTB/POZ_dom"/>
</dbReference>
<protein>
    <recommendedName>
        <fullName evidence="1">BTB domain-containing protein</fullName>
    </recommendedName>
</protein>